<proteinExistence type="predicted"/>
<evidence type="ECO:0000313" key="1">
    <source>
        <dbReference type="EMBL" id="QBZ62174.1"/>
    </source>
</evidence>
<name>A0A4P7NJF4_PYROR</name>
<evidence type="ECO:0000313" key="2">
    <source>
        <dbReference type="Proteomes" id="UP000294847"/>
    </source>
</evidence>
<protein>
    <submittedName>
        <fullName evidence="1">Uncharacterized protein</fullName>
    </submittedName>
</protein>
<dbReference type="Proteomes" id="UP000294847">
    <property type="component" value="Chromosome 5"/>
</dbReference>
<accession>A0A4P7NJF4</accession>
<reference evidence="1 2" key="1">
    <citation type="journal article" date="2019" name="Mol. Biol. Evol.">
        <title>Blast fungal genomes show frequent chromosomal changes, gene gains and losses, and effector gene turnover.</title>
        <authorList>
            <person name="Gomez Luciano L.B."/>
            <person name="Jason Tsai I."/>
            <person name="Chuma I."/>
            <person name="Tosa Y."/>
            <person name="Chen Y.H."/>
            <person name="Li J.Y."/>
            <person name="Li M.Y."/>
            <person name="Jade Lu M.Y."/>
            <person name="Nakayashiki H."/>
            <person name="Li W.H."/>
        </authorList>
    </citation>
    <scope>NUCLEOTIDE SEQUENCE [LARGE SCALE GENOMIC DNA]</scope>
    <source>
        <strain evidence="1">MZ5-1-6</strain>
    </source>
</reference>
<organism evidence="1 2">
    <name type="scientific">Pyricularia oryzae</name>
    <name type="common">Rice blast fungus</name>
    <name type="synonym">Magnaporthe oryzae</name>
    <dbReference type="NCBI Taxonomy" id="318829"/>
    <lineage>
        <taxon>Eukaryota</taxon>
        <taxon>Fungi</taxon>
        <taxon>Dikarya</taxon>
        <taxon>Ascomycota</taxon>
        <taxon>Pezizomycotina</taxon>
        <taxon>Sordariomycetes</taxon>
        <taxon>Sordariomycetidae</taxon>
        <taxon>Magnaporthales</taxon>
        <taxon>Pyriculariaceae</taxon>
        <taxon>Pyricularia</taxon>
    </lineage>
</organism>
<dbReference type="EMBL" id="CP034208">
    <property type="protein sequence ID" value="QBZ62174.1"/>
    <property type="molecule type" value="Genomic_DNA"/>
</dbReference>
<sequence length="34" mass="3670">MTLEFAFARSFATLKGLAGCADTKDNLSNMVCSR</sequence>
<dbReference type="AlphaFoldDB" id="A0A4P7NJF4"/>
<gene>
    <name evidence="1" type="ORF">PoMZ_11050</name>
</gene>